<evidence type="ECO:0000313" key="2">
    <source>
        <dbReference type="Proteomes" id="UP001431926"/>
    </source>
</evidence>
<protein>
    <recommendedName>
        <fullName evidence="3">Thiopeptide-type bacteriocin biosynthesis domain-containing protein</fullName>
    </recommendedName>
</protein>
<proteinExistence type="predicted"/>
<keyword evidence="2" id="KW-1185">Reference proteome</keyword>
<organism evidence="1 2">
    <name type="scientific">Streptomyces anulatus</name>
    <name type="common">Streptomyces chrysomallus</name>
    <dbReference type="NCBI Taxonomy" id="1892"/>
    <lineage>
        <taxon>Bacteria</taxon>
        <taxon>Bacillati</taxon>
        <taxon>Actinomycetota</taxon>
        <taxon>Actinomycetes</taxon>
        <taxon>Kitasatosporales</taxon>
        <taxon>Streptomycetaceae</taxon>
        <taxon>Streptomyces</taxon>
    </lineage>
</organism>
<sequence>MITDTAAAGPDMSEAAGVRLYSRVPITPRWLAKTVLPVSRRLREDHRAALLHLRRGWLYGPHVDIVARSVPGRPALDWAGIAAALDAGPAEGPAVTDEETYLAQAREMGRLEGVAPPYLPMREHGATEALSFSSIETWPQPLQDLRELALDQLDRPLTTTVERLAEEPREAPVRIMEAFAALAAAHQHGAGNGAFSMRSHAEAFFAWAAARKDPRPAFAQRLAADAPRLRPVVERALSGTPDHGTAAWARAFAYSMGAFDATVAQGRLTLDDVDGLGAGFDLATMGPPGGDGRVTTEPSSFHRTMEESGVIASPPQWFASYRLLVNLFYQQLPLLGVPPMHRYYFCFAVAELVDDVLGSSWQDRLEQTRQEMAQAAAGAAE</sequence>
<reference evidence="1" key="1">
    <citation type="submission" date="2022-10" db="EMBL/GenBank/DDBJ databases">
        <title>The complete genomes of actinobacterial strains from the NBC collection.</title>
        <authorList>
            <person name="Joergensen T.S."/>
            <person name="Alvarez Arevalo M."/>
            <person name="Sterndorff E.B."/>
            <person name="Faurdal D."/>
            <person name="Vuksanovic O."/>
            <person name="Mourched A.-S."/>
            <person name="Charusanti P."/>
            <person name="Shaw S."/>
            <person name="Blin K."/>
            <person name="Weber T."/>
        </authorList>
    </citation>
    <scope>NUCLEOTIDE SEQUENCE</scope>
    <source>
        <strain evidence="1">NBC_01436</strain>
    </source>
</reference>
<dbReference type="EMBL" id="CP109491">
    <property type="protein sequence ID" value="WUX37188.1"/>
    <property type="molecule type" value="Genomic_DNA"/>
</dbReference>
<accession>A0ABZ1ZIJ6</accession>
<evidence type="ECO:0008006" key="3">
    <source>
        <dbReference type="Google" id="ProtNLM"/>
    </source>
</evidence>
<dbReference type="Proteomes" id="UP001431926">
    <property type="component" value="Chromosome"/>
</dbReference>
<dbReference type="RefSeq" id="WP_329355972.1">
    <property type="nucleotide sequence ID" value="NZ_CP108651.1"/>
</dbReference>
<evidence type="ECO:0000313" key="1">
    <source>
        <dbReference type="EMBL" id="WUX37188.1"/>
    </source>
</evidence>
<gene>
    <name evidence="1" type="ORF">OG367_13490</name>
</gene>
<name>A0ABZ1ZIJ6_STRAQ</name>